<evidence type="ECO:0000256" key="3">
    <source>
        <dbReference type="ARBA" id="ARBA00012438"/>
    </source>
</evidence>
<keyword evidence="6 11" id="KW-0812">Transmembrane</keyword>
<evidence type="ECO:0000256" key="11">
    <source>
        <dbReference type="SAM" id="Phobius"/>
    </source>
</evidence>
<evidence type="ECO:0000313" key="15">
    <source>
        <dbReference type="Proteomes" id="UP001528912"/>
    </source>
</evidence>
<feature type="compositionally biased region" description="Low complexity" evidence="10">
    <location>
        <begin position="637"/>
        <end position="657"/>
    </location>
</feature>
<comment type="subcellular location">
    <subcellularLocation>
        <location evidence="2">Membrane</location>
    </subcellularLocation>
</comment>
<dbReference type="Proteomes" id="UP001528912">
    <property type="component" value="Unassembled WGS sequence"/>
</dbReference>
<keyword evidence="7" id="KW-0418">Kinase</keyword>
<sequence length="676" mass="71677">MVETGTGERSRRRSGRTRTDDPRRRSRMTLGDWPLMRKVVVVLALPVLLATTFGGLRVVEQLQDADDSARMASQVAVLRPAVSYAVAVGELATAPVGSRMTVAGLAQADRTLRDAMSRAELTGRQRAGLDALLSAGTALRSERATLSPTRLQARVADVGTHLIVLMEALPRGDSTGPALRALAGVVSGQDAVSGQWIILSAGSTDLGRANQDTAHAIGRESAAIDVISRQLPGQDPRTRRLRGLNEARRGMTAAPAKDWRASMGRSRSAYATLTDDLTGTVITEVSAQASTARADALRDGALILAALVLSLALALIVARRVVVPIREMRRSVLQIAHEGLPAAVEQIRAGEPVPAPRPVPVFTREETGQLARAVDDMHERALTLATEQARLRAQVGDMFETLSRRSTSMVSQQLALIDSLERDEQDPARLQALFRLDHLATRMRRNGDSLLVLAGATARVGGARSLTLADTIRAAQSGVRDFQRVRLVAMPSRSVLPGATADLVHLLTELVDNALSYSPPATQVRVGGAPVEGGGVLIEIVDEGLGMHDQDLVAANERMASGGQVDPATAKRMGLFVVGRLAQRHGVRVQLRANAAGGLTASVLLPATLLVEPAPTADVRSASTGTERTQQPRTGVAARQRPSRPARTPSRSAPGPAVHVRAHGTAGPGARRSSDR</sequence>
<dbReference type="RefSeq" id="WP_277193239.1">
    <property type="nucleotide sequence ID" value="NZ_JAROAV010000044.1"/>
</dbReference>
<feature type="transmembrane region" description="Helical" evidence="11">
    <location>
        <begin position="300"/>
        <end position="322"/>
    </location>
</feature>
<evidence type="ECO:0000259" key="13">
    <source>
        <dbReference type="PROSITE" id="PS50885"/>
    </source>
</evidence>
<gene>
    <name evidence="14" type="ORF">P4R38_17210</name>
</gene>
<keyword evidence="9" id="KW-0902">Two-component regulatory system</keyword>
<accession>A0ABT6CD97</accession>
<keyword evidence="15" id="KW-1185">Reference proteome</keyword>
<dbReference type="SUPFAM" id="SSF55874">
    <property type="entry name" value="ATPase domain of HSP90 chaperone/DNA topoisomerase II/histidine kinase"/>
    <property type="match status" value="1"/>
</dbReference>
<evidence type="ECO:0000256" key="2">
    <source>
        <dbReference type="ARBA" id="ARBA00004370"/>
    </source>
</evidence>
<dbReference type="Pfam" id="PF02518">
    <property type="entry name" value="HATPase_c"/>
    <property type="match status" value="1"/>
</dbReference>
<dbReference type="InterPro" id="IPR003660">
    <property type="entry name" value="HAMP_dom"/>
</dbReference>
<evidence type="ECO:0000256" key="9">
    <source>
        <dbReference type="ARBA" id="ARBA00023012"/>
    </source>
</evidence>
<feature type="region of interest" description="Disordered" evidence="10">
    <location>
        <begin position="1"/>
        <end position="27"/>
    </location>
</feature>
<protein>
    <recommendedName>
        <fullName evidence="3">histidine kinase</fullName>
        <ecNumber evidence="3">2.7.13.3</ecNumber>
    </recommendedName>
</protein>
<evidence type="ECO:0000256" key="7">
    <source>
        <dbReference type="ARBA" id="ARBA00022777"/>
    </source>
</evidence>
<evidence type="ECO:0000256" key="4">
    <source>
        <dbReference type="ARBA" id="ARBA00022553"/>
    </source>
</evidence>
<dbReference type="EC" id="2.7.13.3" evidence="3"/>
<evidence type="ECO:0000313" key="14">
    <source>
        <dbReference type="EMBL" id="MDF8265989.1"/>
    </source>
</evidence>
<dbReference type="PROSITE" id="PS50885">
    <property type="entry name" value="HAMP"/>
    <property type="match status" value="1"/>
</dbReference>
<evidence type="ECO:0000259" key="12">
    <source>
        <dbReference type="PROSITE" id="PS50109"/>
    </source>
</evidence>
<dbReference type="EMBL" id="JAROAV010000044">
    <property type="protein sequence ID" value="MDF8265989.1"/>
    <property type="molecule type" value="Genomic_DNA"/>
</dbReference>
<comment type="caution">
    <text evidence="14">The sequence shown here is derived from an EMBL/GenBank/DDBJ whole genome shotgun (WGS) entry which is preliminary data.</text>
</comment>
<keyword evidence="8 11" id="KW-1133">Transmembrane helix</keyword>
<comment type="catalytic activity">
    <reaction evidence="1">
        <text>ATP + protein L-histidine = ADP + protein N-phospho-L-histidine.</text>
        <dbReference type="EC" id="2.7.13.3"/>
    </reaction>
</comment>
<feature type="region of interest" description="Disordered" evidence="10">
    <location>
        <begin position="616"/>
        <end position="676"/>
    </location>
</feature>
<organism evidence="14 15">
    <name type="scientific">Luteipulveratus flavus</name>
    <dbReference type="NCBI Taxonomy" id="3031728"/>
    <lineage>
        <taxon>Bacteria</taxon>
        <taxon>Bacillati</taxon>
        <taxon>Actinomycetota</taxon>
        <taxon>Actinomycetes</taxon>
        <taxon>Micrococcales</taxon>
        <taxon>Dermacoccaceae</taxon>
        <taxon>Luteipulveratus</taxon>
    </lineage>
</organism>
<dbReference type="InterPro" id="IPR050428">
    <property type="entry name" value="TCS_sensor_his_kinase"/>
</dbReference>
<proteinExistence type="predicted"/>
<evidence type="ECO:0000256" key="5">
    <source>
        <dbReference type="ARBA" id="ARBA00022679"/>
    </source>
</evidence>
<reference evidence="14 15" key="1">
    <citation type="submission" date="2023-03" db="EMBL/GenBank/DDBJ databases">
        <title>YIM 133296 draft genome.</title>
        <authorList>
            <person name="Xiong L."/>
        </authorList>
    </citation>
    <scope>NUCLEOTIDE SEQUENCE [LARGE SCALE GENOMIC DNA]</scope>
    <source>
        <strain evidence="14 15">YIM 133296</strain>
    </source>
</reference>
<dbReference type="InterPro" id="IPR036890">
    <property type="entry name" value="HATPase_C_sf"/>
</dbReference>
<keyword evidence="4" id="KW-0597">Phosphoprotein</keyword>
<dbReference type="SMART" id="SM00304">
    <property type="entry name" value="HAMP"/>
    <property type="match status" value="1"/>
</dbReference>
<dbReference type="PANTHER" id="PTHR45436">
    <property type="entry name" value="SENSOR HISTIDINE KINASE YKOH"/>
    <property type="match status" value="1"/>
</dbReference>
<dbReference type="InterPro" id="IPR003594">
    <property type="entry name" value="HATPase_dom"/>
</dbReference>
<dbReference type="Gene3D" id="3.30.565.10">
    <property type="entry name" value="Histidine kinase-like ATPase, C-terminal domain"/>
    <property type="match status" value="1"/>
</dbReference>
<dbReference type="GO" id="GO:0005524">
    <property type="term" value="F:ATP binding"/>
    <property type="evidence" value="ECO:0007669"/>
    <property type="project" value="UniProtKB-KW"/>
</dbReference>
<dbReference type="InterPro" id="IPR005467">
    <property type="entry name" value="His_kinase_dom"/>
</dbReference>
<evidence type="ECO:0000256" key="8">
    <source>
        <dbReference type="ARBA" id="ARBA00022989"/>
    </source>
</evidence>
<feature type="compositionally biased region" description="Polar residues" evidence="10">
    <location>
        <begin position="621"/>
        <end position="633"/>
    </location>
</feature>
<feature type="domain" description="Histidine kinase" evidence="12">
    <location>
        <begin position="503"/>
        <end position="609"/>
    </location>
</feature>
<keyword evidence="14" id="KW-0067">ATP-binding</keyword>
<dbReference type="Gene3D" id="6.10.340.10">
    <property type="match status" value="1"/>
</dbReference>
<keyword evidence="11" id="KW-0472">Membrane</keyword>
<evidence type="ECO:0000256" key="1">
    <source>
        <dbReference type="ARBA" id="ARBA00000085"/>
    </source>
</evidence>
<evidence type="ECO:0000256" key="6">
    <source>
        <dbReference type="ARBA" id="ARBA00022692"/>
    </source>
</evidence>
<dbReference type="PROSITE" id="PS50109">
    <property type="entry name" value="HIS_KIN"/>
    <property type="match status" value="1"/>
</dbReference>
<keyword evidence="14" id="KW-0547">Nucleotide-binding</keyword>
<dbReference type="SMART" id="SM00387">
    <property type="entry name" value="HATPase_c"/>
    <property type="match status" value="1"/>
</dbReference>
<feature type="domain" description="HAMP" evidence="13">
    <location>
        <begin position="319"/>
        <end position="386"/>
    </location>
</feature>
<name>A0ABT6CD97_9MICO</name>
<keyword evidence="5" id="KW-0808">Transferase</keyword>
<dbReference type="PANTHER" id="PTHR45436:SF5">
    <property type="entry name" value="SENSOR HISTIDINE KINASE TRCS"/>
    <property type="match status" value="1"/>
</dbReference>
<evidence type="ECO:0000256" key="10">
    <source>
        <dbReference type="SAM" id="MobiDB-lite"/>
    </source>
</evidence>